<evidence type="ECO:0000313" key="2">
    <source>
        <dbReference type="Proteomes" id="UP000276133"/>
    </source>
</evidence>
<sequence length="271" mass="32233">MCLKIFKLPCKWRLSMVLMFGWRQKGHSNIFKKDFEIILSKVEEEFVPKRVRLPINPSNYRPISITSCLGKLLERKGNIENKINKHLKELEEWLFRWKMKISVENSFYMKEVKFLGVKFDSGLIFTPMVDEIKERCTVHSRYNDSLYYEYRVTANDSIDNNQLEFEKLGSVLTNKIVNFDKYVFRHCDDLVPSGETYSDDLVAFEQGEQTEEAEPSLTTETETEFISKEKAIAGLNTAREYFMNSKEDYYNWFDLFLYSMLQRSTIYKKFN</sequence>
<name>A0A3M7RZQ4_BRAPC</name>
<keyword evidence="2" id="KW-1185">Reference proteome</keyword>
<proteinExistence type="predicted"/>
<dbReference type="AlphaFoldDB" id="A0A3M7RZQ4"/>
<reference evidence="1 2" key="1">
    <citation type="journal article" date="2018" name="Sci. Rep.">
        <title>Genomic signatures of local adaptation to the degree of environmental predictability in rotifers.</title>
        <authorList>
            <person name="Franch-Gras L."/>
            <person name="Hahn C."/>
            <person name="Garcia-Roger E.M."/>
            <person name="Carmona M.J."/>
            <person name="Serra M."/>
            <person name="Gomez A."/>
        </authorList>
    </citation>
    <scope>NUCLEOTIDE SEQUENCE [LARGE SCALE GENOMIC DNA]</scope>
    <source>
        <strain evidence="1">HYR1</strain>
    </source>
</reference>
<gene>
    <name evidence="1" type="ORF">BpHYR1_039077</name>
</gene>
<evidence type="ECO:0000313" key="1">
    <source>
        <dbReference type="EMBL" id="RNA28827.1"/>
    </source>
</evidence>
<dbReference type="Proteomes" id="UP000276133">
    <property type="component" value="Unassembled WGS sequence"/>
</dbReference>
<comment type="caution">
    <text evidence="1">The sequence shown here is derived from an EMBL/GenBank/DDBJ whole genome shotgun (WGS) entry which is preliminary data.</text>
</comment>
<dbReference type="OrthoDB" id="410381at2759"/>
<protein>
    <submittedName>
        <fullName evidence="1">Uncharacterized protein</fullName>
    </submittedName>
</protein>
<organism evidence="1 2">
    <name type="scientific">Brachionus plicatilis</name>
    <name type="common">Marine rotifer</name>
    <name type="synonym">Brachionus muelleri</name>
    <dbReference type="NCBI Taxonomy" id="10195"/>
    <lineage>
        <taxon>Eukaryota</taxon>
        <taxon>Metazoa</taxon>
        <taxon>Spiralia</taxon>
        <taxon>Gnathifera</taxon>
        <taxon>Rotifera</taxon>
        <taxon>Eurotatoria</taxon>
        <taxon>Monogononta</taxon>
        <taxon>Pseudotrocha</taxon>
        <taxon>Ploima</taxon>
        <taxon>Brachionidae</taxon>
        <taxon>Brachionus</taxon>
    </lineage>
</organism>
<dbReference type="EMBL" id="REGN01002328">
    <property type="protein sequence ID" value="RNA28827.1"/>
    <property type="molecule type" value="Genomic_DNA"/>
</dbReference>
<accession>A0A3M7RZQ4</accession>